<protein>
    <recommendedName>
        <fullName evidence="3">Maleate isomerase</fullName>
    </recommendedName>
</protein>
<comment type="caution">
    <text evidence="1">The sequence shown here is derived from an EMBL/GenBank/DDBJ whole genome shotgun (WGS) entry which is preliminary data.</text>
</comment>
<dbReference type="EMBL" id="JBHUIR010000013">
    <property type="protein sequence ID" value="MFD2258743.1"/>
    <property type="molecule type" value="Genomic_DNA"/>
</dbReference>
<dbReference type="Proteomes" id="UP001597373">
    <property type="component" value="Unassembled WGS sequence"/>
</dbReference>
<evidence type="ECO:0000313" key="1">
    <source>
        <dbReference type="EMBL" id="MFD2258743.1"/>
    </source>
</evidence>
<dbReference type="InterPro" id="IPR053714">
    <property type="entry name" value="Iso_Racemase_Enz_sf"/>
</dbReference>
<dbReference type="SUPFAM" id="SSF53822">
    <property type="entry name" value="Periplasmic binding protein-like I"/>
    <property type="match status" value="1"/>
</dbReference>
<dbReference type="Gene3D" id="3.40.50.12500">
    <property type="match status" value="1"/>
</dbReference>
<dbReference type="InterPro" id="IPR026286">
    <property type="entry name" value="MaiA/AMDase"/>
</dbReference>
<proteinExistence type="predicted"/>
<reference evidence="2" key="1">
    <citation type="journal article" date="2019" name="Int. J. Syst. Evol. Microbiol.">
        <title>The Global Catalogue of Microorganisms (GCM) 10K type strain sequencing project: providing services to taxonomists for standard genome sequencing and annotation.</title>
        <authorList>
            <consortium name="The Broad Institute Genomics Platform"/>
            <consortium name="The Broad Institute Genome Sequencing Center for Infectious Disease"/>
            <person name="Wu L."/>
            <person name="Ma J."/>
        </authorList>
    </citation>
    <scope>NUCLEOTIDE SEQUENCE [LARGE SCALE GENOMIC DNA]</scope>
    <source>
        <strain evidence="2">KCTC 23707</strain>
    </source>
</reference>
<keyword evidence="2" id="KW-1185">Reference proteome</keyword>
<dbReference type="PIRSF" id="PIRSF015736">
    <property type="entry name" value="MI"/>
    <property type="match status" value="1"/>
</dbReference>
<dbReference type="RefSeq" id="WP_345099313.1">
    <property type="nucleotide sequence ID" value="NZ_BAABGS010000050.1"/>
</dbReference>
<dbReference type="PANTHER" id="PTHR40267">
    <property type="entry name" value="BLR3294 PROTEIN"/>
    <property type="match status" value="1"/>
</dbReference>
<evidence type="ECO:0000313" key="2">
    <source>
        <dbReference type="Proteomes" id="UP001597373"/>
    </source>
</evidence>
<accession>A0ABW5DCD2</accession>
<sequence>MSVETEECTMALGAHKQREYGTVATIGLTVPQANPTVEPEFYALMPEGVNIITSRLKGSRTDSKDRLVGYLENLDETLDAFDTAEIDCAAYACTGSSYIVGHERDAEIMAAMQMRFGYPVISAAAAIEAALKHLGGERIVVFAPYPDWLAELSISFWRKAGFDVVDHAYAPLDPSDTRSVYKIRSDSILENISRLSVDRADMLILTGTGMPTIKAIPVIAEKIGKPVLSSNLCLAWAVMKETGVELPEPTPTEPLFGGWSGRLRA</sequence>
<gene>
    <name evidence="1" type="ORF">ACFSMZ_03050</name>
</gene>
<name>A0ABW5DCD2_9HYPH</name>
<organism evidence="1 2">
    <name type="scientific">Chelativorans composti</name>
    <dbReference type="NCBI Taxonomy" id="768533"/>
    <lineage>
        <taxon>Bacteria</taxon>
        <taxon>Pseudomonadati</taxon>
        <taxon>Pseudomonadota</taxon>
        <taxon>Alphaproteobacteria</taxon>
        <taxon>Hyphomicrobiales</taxon>
        <taxon>Phyllobacteriaceae</taxon>
        <taxon>Chelativorans</taxon>
    </lineage>
</organism>
<dbReference type="PANTHER" id="PTHR40267:SF1">
    <property type="entry name" value="BLR3294 PROTEIN"/>
    <property type="match status" value="1"/>
</dbReference>
<dbReference type="InterPro" id="IPR028082">
    <property type="entry name" value="Peripla_BP_I"/>
</dbReference>
<dbReference type="Pfam" id="PF17645">
    <property type="entry name" value="Amdase"/>
    <property type="match status" value="1"/>
</dbReference>
<evidence type="ECO:0008006" key="3">
    <source>
        <dbReference type="Google" id="ProtNLM"/>
    </source>
</evidence>